<keyword evidence="9" id="KW-1185">Reference proteome</keyword>
<evidence type="ECO:0000256" key="2">
    <source>
        <dbReference type="ARBA" id="ARBA00022670"/>
    </source>
</evidence>
<evidence type="ECO:0000313" key="8">
    <source>
        <dbReference type="EMBL" id="KAL2070249.1"/>
    </source>
</evidence>
<dbReference type="InterPro" id="IPR003903">
    <property type="entry name" value="UIM_dom"/>
</dbReference>
<dbReference type="InterPro" id="IPR036852">
    <property type="entry name" value="Peptidase_S8/S53_dom_sf"/>
</dbReference>
<accession>A0ABR4CM70</accession>
<dbReference type="InterPro" id="IPR050131">
    <property type="entry name" value="Peptidase_S8_subtilisin-like"/>
</dbReference>
<comment type="caution">
    <text evidence="5">Lacks conserved residue(s) required for the propagation of feature annotation.</text>
</comment>
<keyword evidence="4" id="KW-0720">Serine protease</keyword>
<reference evidence="8 9" key="1">
    <citation type="journal article" date="2024" name="Commun. Biol.">
        <title>Comparative genomic analysis of thermophilic fungi reveals convergent evolutionary adaptations and gene losses.</title>
        <authorList>
            <person name="Steindorff A.S."/>
            <person name="Aguilar-Pontes M.V."/>
            <person name="Robinson A.J."/>
            <person name="Andreopoulos B."/>
            <person name="LaButti K."/>
            <person name="Kuo A."/>
            <person name="Mondo S."/>
            <person name="Riley R."/>
            <person name="Otillar R."/>
            <person name="Haridas S."/>
            <person name="Lipzen A."/>
            <person name="Grimwood J."/>
            <person name="Schmutz J."/>
            <person name="Clum A."/>
            <person name="Reid I.D."/>
            <person name="Moisan M.C."/>
            <person name="Butler G."/>
            <person name="Nguyen T.T.M."/>
            <person name="Dewar K."/>
            <person name="Conant G."/>
            <person name="Drula E."/>
            <person name="Henrissat B."/>
            <person name="Hansel C."/>
            <person name="Singer S."/>
            <person name="Hutchinson M.I."/>
            <person name="de Vries R.P."/>
            <person name="Natvig D.O."/>
            <person name="Powell A.J."/>
            <person name="Tsang A."/>
            <person name="Grigoriev I.V."/>
        </authorList>
    </citation>
    <scope>NUCLEOTIDE SEQUENCE [LARGE SCALE GENOMIC DNA]</scope>
    <source>
        <strain evidence="8 9">CBS 494.80</strain>
    </source>
</reference>
<dbReference type="PROSITE" id="PS51892">
    <property type="entry name" value="SUBTILASE"/>
    <property type="match status" value="1"/>
</dbReference>
<comment type="caution">
    <text evidence="8">The sequence shown here is derived from an EMBL/GenBank/DDBJ whole genome shotgun (WGS) entry which is preliminary data.</text>
</comment>
<dbReference type="PRINTS" id="PR00723">
    <property type="entry name" value="SUBTILISIN"/>
</dbReference>
<dbReference type="InterPro" id="IPR000209">
    <property type="entry name" value="Peptidase_S8/S53_dom"/>
</dbReference>
<feature type="domain" description="Peptidase S8/S53" evidence="7">
    <location>
        <begin position="390"/>
        <end position="632"/>
    </location>
</feature>
<evidence type="ECO:0000313" key="9">
    <source>
        <dbReference type="Proteomes" id="UP001595075"/>
    </source>
</evidence>
<dbReference type="CDD" id="cd00306">
    <property type="entry name" value="Peptidases_S8_S53"/>
    <property type="match status" value="1"/>
</dbReference>
<name>A0ABR4CM70_9HELO</name>
<keyword evidence="3" id="KW-0378">Hydrolase</keyword>
<gene>
    <name evidence="8" type="ORF">VTL71DRAFT_13275</name>
</gene>
<evidence type="ECO:0000256" key="6">
    <source>
        <dbReference type="SAM" id="MobiDB-lite"/>
    </source>
</evidence>
<sequence length="705" mass="77843">MGFLEAFTVLETFGASVGLTAKVDVDLEAEIDRVKAKRAKAIAEELNLKDSTGITNSVKWKCSGLDIENANGEWIKLEWRLYQQRSKDLETMMNEVRRLGPLSSAQKAQMSVSTEKYSKEIESTMVDFLKMESLSPEQMAETEVAVAITLLKASERCADALSQAERLPWIVFVSLGMQSKLDEIQEAVRIQREVLKISVACADSLRQEQEGAEEQDRTEEQERREGQSIQDDEELAWALAESLKVSKATQDMELERLPPYSVHEGEEASTMARESGIPPMVVPSSIPKDSRGNGASIQGYPLEETMSKISVSNALGDSYRVFSQSRQPPTQARMAAVKRSQGQLLQYQDMSDANLRPSLTGNGLNNVDNFFHQFDDIQDLLVEKRQDSDKRVKIAVIGSGLDSTHPQVTKLVTSAKEWKNPRFSYHSMISGVSAEEDDWGHGTHSIALLARIAPNAEILVVRVVPKDGIVDSEHIRKGIEYAISQGANIISLSLSFPKEQERIRKALDEAWSKNITVFAVAFNGARESGMSWPASYPTVFGIHASDHEGNSPSSGPSSTSSLNKMSEYKTIGCNVLSAWPQSLMDIDDETGSLRGAVTAADEGPQRRCSGTSTSTVVAAGIAALIIEFARQNAHLGCMRDVVEGKPGRAKTLETPEGMQGAFEKLSERHDDGLRFLVPWQRFRPMYAGEPSEERSQRIAYRLADS</sequence>
<evidence type="ECO:0000259" key="7">
    <source>
        <dbReference type="Pfam" id="PF00082"/>
    </source>
</evidence>
<organism evidence="8 9">
    <name type="scientific">Oculimacula yallundae</name>
    <dbReference type="NCBI Taxonomy" id="86028"/>
    <lineage>
        <taxon>Eukaryota</taxon>
        <taxon>Fungi</taxon>
        <taxon>Dikarya</taxon>
        <taxon>Ascomycota</taxon>
        <taxon>Pezizomycotina</taxon>
        <taxon>Leotiomycetes</taxon>
        <taxon>Helotiales</taxon>
        <taxon>Ploettnerulaceae</taxon>
        <taxon>Oculimacula</taxon>
    </lineage>
</organism>
<keyword evidence="2" id="KW-0645">Protease</keyword>
<feature type="region of interest" description="Disordered" evidence="6">
    <location>
        <begin position="264"/>
        <end position="298"/>
    </location>
</feature>
<dbReference type="Gene3D" id="3.40.50.200">
    <property type="entry name" value="Peptidase S8/S53 domain"/>
    <property type="match status" value="1"/>
</dbReference>
<protein>
    <recommendedName>
        <fullName evidence="7">Peptidase S8/S53 domain-containing protein</fullName>
    </recommendedName>
</protein>
<comment type="similarity">
    <text evidence="1 5">Belongs to the peptidase S8 family.</text>
</comment>
<dbReference type="Pfam" id="PF00082">
    <property type="entry name" value="Peptidase_S8"/>
    <property type="match status" value="1"/>
</dbReference>
<evidence type="ECO:0000256" key="1">
    <source>
        <dbReference type="ARBA" id="ARBA00011073"/>
    </source>
</evidence>
<dbReference type="PANTHER" id="PTHR43806:SF11">
    <property type="entry name" value="CEREVISIN-RELATED"/>
    <property type="match status" value="1"/>
</dbReference>
<feature type="compositionally biased region" description="Basic and acidic residues" evidence="6">
    <location>
        <begin position="207"/>
        <end position="226"/>
    </location>
</feature>
<dbReference type="SUPFAM" id="SSF52743">
    <property type="entry name" value="Subtilisin-like"/>
    <property type="match status" value="1"/>
</dbReference>
<dbReference type="PANTHER" id="PTHR43806">
    <property type="entry name" value="PEPTIDASE S8"/>
    <property type="match status" value="1"/>
</dbReference>
<evidence type="ECO:0000256" key="3">
    <source>
        <dbReference type="ARBA" id="ARBA00022801"/>
    </source>
</evidence>
<evidence type="ECO:0000256" key="5">
    <source>
        <dbReference type="PROSITE-ProRule" id="PRU01240"/>
    </source>
</evidence>
<dbReference type="InterPro" id="IPR015500">
    <property type="entry name" value="Peptidase_S8_subtilisin-rel"/>
</dbReference>
<feature type="region of interest" description="Disordered" evidence="6">
    <location>
        <begin position="207"/>
        <end position="232"/>
    </location>
</feature>
<evidence type="ECO:0000256" key="4">
    <source>
        <dbReference type="ARBA" id="ARBA00022825"/>
    </source>
</evidence>
<proteinExistence type="inferred from homology"/>
<dbReference type="EMBL" id="JAZHXI010000006">
    <property type="protein sequence ID" value="KAL2070249.1"/>
    <property type="molecule type" value="Genomic_DNA"/>
</dbReference>
<dbReference type="PROSITE" id="PS50330">
    <property type="entry name" value="UIM"/>
    <property type="match status" value="1"/>
</dbReference>
<dbReference type="Proteomes" id="UP001595075">
    <property type="component" value="Unassembled WGS sequence"/>
</dbReference>